<evidence type="ECO:0000313" key="2">
    <source>
        <dbReference type="EMBL" id="SFJ22379.1"/>
    </source>
</evidence>
<sequence length="227" mass="26531">MSQIIEKFIRKLNNTELNVQSTNDAYIRVSTEIQTVLPSDFLSNLDSKKEVVQIKKTGKKELFPSNKWLRYQHYPSNDEYRIVSIAELLNRYKATAGDFVIIEKITDGSDFHYEVSMRVYEKISMKYNKGKNAFEILNLHQVSNRGILEEDIDILFEGKSINSKISLVSKEKKKANSPTETSYYKIENLPDDFQDKLERDSFIEIVEKGGKFYLSIEKSWEFNKIEI</sequence>
<keyword evidence="3" id="KW-1185">Reference proteome</keyword>
<organism evidence="2 3">
    <name type="scientific">Myroides guanonis</name>
    <dbReference type="NCBI Taxonomy" id="1150112"/>
    <lineage>
        <taxon>Bacteria</taxon>
        <taxon>Pseudomonadati</taxon>
        <taxon>Bacteroidota</taxon>
        <taxon>Flavobacteriia</taxon>
        <taxon>Flavobacteriales</taxon>
        <taxon>Flavobacteriaceae</taxon>
        <taxon>Myroides</taxon>
    </lineage>
</organism>
<dbReference type="GO" id="GO:0000150">
    <property type="term" value="F:DNA strand exchange activity"/>
    <property type="evidence" value="ECO:0007669"/>
    <property type="project" value="InterPro"/>
</dbReference>
<proteinExistence type="predicted"/>
<dbReference type="OrthoDB" id="1424975at2"/>
<evidence type="ECO:0000256" key="1">
    <source>
        <dbReference type="PROSITE-ProRule" id="PRU10137"/>
    </source>
</evidence>
<feature type="active site" description="O-(5'-phospho-DNA)-serine intermediate" evidence="1">
    <location>
        <position position="30"/>
    </location>
</feature>
<dbReference type="PROSITE" id="PS00397">
    <property type="entry name" value="RECOMBINASES_1"/>
    <property type="match status" value="1"/>
</dbReference>
<evidence type="ECO:0000313" key="3">
    <source>
        <dbReference type="Proteomes" id="UP000243887"/>
    </source>
</evidence>
<accession>A0A1I3PLY7</accession>
<dbReference type="Proteomes" id="UP000243887">
    <property type="component" value="Unassembled WGS sequence"/>
</dbReference>
<dbReference type="AlphaFoldDB" id="A0A1I3PLY7"/>
<dbReference type="STRING" id="1150112.SAMN04487893_104174"/>
<dbReference type="RefSeq" id="WP_090678462.1">
    <property type="nucleotide sequence ID" value="NZ_FORU01000004.1"/>
</dbReference>
<gene>
    <name evidence="2" type="ORF">SAMN04487893_104174</name>
</gene>
<reference evidence="3" key="1">
    <citation type="submission" date="2016-10" db="EMBL/GenBank/DDBJ databases">
        <authorList>
            <person name="Varghese N."/>
            <person name="Submissions S."/>
        </authorList>
    </citation>
    <scope>NUCLEOTIDE SEQUENCE [LARGE SCALE GENOMIC DNA]</scope>
    <source>
        <strain evidence="3">DSM 26542</strain>
    </source>
</reference>
<dbReference type="EMBL" id="FORU01000004">
    <property type="protein sequence ID" value="SFJ22379.1"/>
    <property type="molecule type" value="Genomic_DNA"/>
</dbReference>
<dbReference type="InterPro" id="IPR006118">
    <property type="entry name" value="Recombinase_CS"/>
</dbReference>
<protein>
    <submittedName>
        <fullName evidence="2">Uncharacterized protein</fullName>
    </submittedName>
</protein>
<name>A0A1I3PLY7_9FLAO</name>